<dbReference type="AlphaFoldDB" id="A0A218ZIE3"/>
<gene>
    <name evidence="1" type="ORF">B2J93_9044</name>
</gene>
<comment type="caution">
    <text evidence="1">The sequence shown here is derived from an EMBL/GenBank/DDBJ whole genome shotgun (WGS) entry which is preliminary data.</text>
</comment>
<accession>A0A218ZIE3</accession>
<dbReference type="InParanoid" id="A0A218ZIE3"/>
<organism evidence="1 2">
    <name type="scientific">Diplocarpon coronariae</name>
    <dbReference type="NCBI Taxonomy" id="2795749"/>
    <lineage>
        <taxon>Eukaryota</taxon>
        <taxon>Fungi</taxon>
        <taxon>Dikarya</taxon>
        <taxon>Ascomycota</taxon>
        <taxon>Pezizomycotina</taxon>
        <taxon>Leotiomycetes</taxon>
        <taxon>Helotiales</taxon>
        <taxon>Drepanopezizaceae</taxon>
        <taxon>Diplocarpon</taxon>
    </lineage>
</organism>
<proteinExistence type="predicted"/>
<keyword evidence="2" id="KW-1185">Reference proteome</keyword>
<name>A0A218ZIE3_9HELO</name>
<evidence type="ECO:0000313" key="1">
    <source>
        <dbReference type="EMBL" id="OWP07592.1"/>
    </source>
</evidence>
<dbReference type="EMBL" id="MZNU01000003">
    <property type="protein sequence ID" value="OWP07592.1"/>
    <property type="molecule type" value="Genomic_DNA"/>
</dbReference>
<reference evidence="1 2" key="1">
    <citation type="submission" date="2017-04" db="EMBL/GenBank/DDBJ databases">
        <title>Draft genome sequence of Marssonina coronaria NL1: causal agent of apple blotch.</title>
        <authorList>
            <person name="Cheng Q."/>
        </authorList>
    </citation>
    <scope>NUCLEOTIDE SEQUENCE [LARGE SCALE GENOMIC DNA]</scope>
    <source>
        <strain evidence="1 2">NL1</strain>
    </source>
</reference>
<protein>
    <submittedName>
        <fullName evidence="1">Uncharacterized protein</fullName>
    </submittedName>
</protein>
<sequence length="148" mass="15133">MHYSLELYGMAIGGANAAVARPSQRHPNSPGPEKRLRLSLAVPCCGAEQVGGSGISSATFLSIPSRARPSRGGRGVQFWAAAGVGEHTPRHAGLGSAAAGRPAYAGAVEVPGGVEAPVGEADRRWWAAALTLAVADNETTEAEICSEM</sequence>
<dbReference type="Proteomes" id="UP000242519">
    <property type="component" value="Unassembled WGS sequence"/>
</dbReference>
<evidence type="ECO:0000313" key="2">
    <source>
        <dbReference type="Proteomes" id="UP000242519"/>
    </source>
</evidence>